<dbReference type="SMART" id="SM00896">
    <property type="entry name" value="FDX-ACB"/>
    <property type="match status" value="1"/>
</dbReference>
<comment type="catalytic activity">
    <reaction evidence="12">
        <text>tRNA(Phe) + L-phenylalanine + ATP = L-phenylalanyl-tRNA(Phe) + AMP + diphosphate + H(+)</text>
        <dbReference type="Rhea" id="RHEA:19413"/>
        <dbReference type="Rhea" id="RHEA-COMP:9668"/>
        <dbReference type="Rhea" id="RHEA-COMP:9699"/>
        <dbReference type="ChEBI" id="CHEBI:15378"/>
        <dbReference type="ChEBI" id="CHEBI:30616"/>
        <dbReference type="ChEBI" id="CHEBI:33019"/>
        <dbReference type="ChEBI" id="CHEBI:58095"/>
        <dbReference type="ChEBI" id="CHEBI:78442"/>
        <dbReference type="ChEBI" id="CHEBI:78531"/>
        <dbReference type="ChEBI" id="CHEBI:456215"/>
        <dbReference type="EC" id="6.1.1.20"/>
    </reaction>
</comment>
<dbReference type="InterPro" id="IPR006195">
    <property type="entry name" value="aa-tRNA-synth_II"/>
</dbReference>
<dbReference type="GO" id="GO:0005759">
    <property type="term" value="C:mitochondrial matrix"/>
    <property type="evidence" value="ECO:0007669"/>
    <property type="project" value="UniProtKB-SubCell"/>
</dbReference>
<dbReference type="InterPro" id="IPR045864">
    <property type="entry name" value="aa-tRNA-synth_II/BPL/LPL"/>
</dbReference>
<comment type="function">
    <text evidence="13">Is responsible for the charging of tRNA(Phe) with phenylalanine in mitochondrial translation.</text>
</comment>
<evidence type="ECO:0000256" key="5">
    <source>
        <dbReference type="ARBA" id="ARBA00022741"/>
    </source>
</evidence>
<accession>F1A2W0</accession>
<comment type="subcellular location">
    <subcellularLocation>
        <location evidence="1">Mitochondrion matrix</location>
    </subcellularLocation>
</comment>
<keyword evidence="4" id="KW-0436">Ligase</keyword>
<evidence type="ECO:0000256" key="9">
    <source>
        <dbReference type="ARBA" id="ARBA00023128"/>
    </source>
</evidence>
<protein>
    <recommendedName>
        <fullName evidence="3">phenylalanine--tRNA ligase</fullName>
        <ecNumber evidence="3">6.1.1.20</ecNumber>
    </recommendedName>
    <alternativeName>
        <fullName evidence="11">Phenylalanyl-tRNA synthetase</fullName>
    </alternativeName>
</protein>
<evidence type="ECO:0000256" key="12">
    <source>
        <dbReference type="ARBA" id="ARBA00049255"/>
    </source>
</evidence>
<evidence type="ECO:0000256" key="11">
    <source>
        <dbReference type="ARBA" id="ARBA00031194"/>
    </source>
</evidence>
<dbReference type="Proteomes" id="UP000001064">
    <property type="component" value="Unassembled WGS sequence"/>
</dbReference>
<dbReference type="GO" id="GO:0005524">
    <property type="term" value="F:ATP binding"/>
    <property type="evidence" value="ECO:0007669"/>
    <property type="project" value="UniProtKB-KW"/>
</dbReference>
<dbReference type="AlphaFoldDB" id="F1A2W0"/>
<dbReference type="FunCoup" id="F1A2W0">
    <property type="interactions" value="647"/>
</dbReference>
<keyword evidence="8" id="KW-0809">Transit peptide</keyword>
<feature type="non-terminal residue" evidence="16">
    <location>
        <position position="1"/>
    </location>
</feature>
<dbReference type="VEuPathDB" id="AmoebaDB:DICPUDRAFT_8076"/>
<dbReference type="EMBL" id="GL871427">
    <property type="protein sequence ID" value="EGC29472.1"/>
    <property type="molecule type" value="Genomic_DNA"/>
</dbReference>
<evidence type="ECO:0000256" key="6">
    <source>
        <dbReference type="ARBA" id="ARBA00022840"/>
    </source>
</evidence>
<feature type="domain" description="Aminoacyl-transfer RNA synthetases class-II family profile" evidence="14">
    <location>
        <begin position="110"/>
        <end position="277"/>
    </location>
</feature>
<dbReference type="KEGG" id="dpp:DICPUDRAFT_8076"/>
<dbReference type="eggNOG" id="KOG2783">
    <property type="taxonomic scope" value="Eukaryota"/>
</dbReference>
<dbReference type="GO" id="GO:0005737">
    <property type="term" value="C:cytoplasm"/>
    <property type="evidence" value="ECO:0000318"/>
    <property type="project" value="GO_Central"/>
</dbReference>
<name>F1A2W0_DICPU</name>
<evidence type="ECO:0000313" key="17">
    <source>
        <dbReference type="Proteomes" id="UP000001064"/>
    </source>
</evidence>
<feature type="domain" description="FDX-ACB" evidence="15">
    <location>
        <begin position="294"/>
        <end position="385"/>
    </location>
</feature>
<dbReference type="SUPFAM" id="SSF54991">
    <property type="entry name" value="Anticodon-binding domain of PheRS"/>
    <property type="match status" value="1"/>
</dbReference>
<feature type="non-terminal residue" evidence="16">
    <location>
        <position position="385"/>
    </location>
</feature>
<evidence type="ECO:0000256" key="4">
    <source>
        <dbReference type="ARBA" id="ARBA00022598"/>
    </source>
</evidence>
<dbReference type="GO" id="GO:0005739">
    <property type="term" value="C:mitochondrion"/>
    <property type="evidence" value="ECO:0000318"/>
    <property type="project" value="GO_Central"/>
</dbReference>
<dbReference type="GO" id="GO:0000049">
    <property type="term" value="F:tRNA binding"/>
    <property type="evidence" value="ECO:0007669"/>
    <property type="project" value="InterPro"/>
</dbReference>
<proteinExistence type="inferred from homology"/>
<evidence type="ECO:0000256" key="3">
    <source>
        <dbReference type="ARBA" id="ARBA00012814"/>
    </source>
</evidence>
<dbReference type="Pfam" id="PF01409">
    <property type="entry name" value="tRNA-synt_2d"/>
    <property type="match status" value="2"/>
</dbReference>
<evidence type="ECO:0000256" key="2">
    <source>
        <dbReference type="ARBA" id="ARBA00008226"/>
    </source>
</evidence>
<evidence type="ECO:0000313" key="16">
    <source>
        <dbReference type="EMBL" id="EGC29472.1"/>
    </source>
</evidence>
<dbReference type="FunFam" id="3.30.70.380:FF:000009">
    <property type="match status" value="1"/>
</dbReference>
<keyword evidence="17" id="KW-1185">Reference proteome</keyword>
<gene>
    <name evidence="16" type="ORF">DICPUDRAFT_8076</name>
</gene>
<dbReference type="SUPFAM" id="SSF55681">
    <property type="entry name" value="Class II aaRS and biotin synthetases"/>
    <property type="match status" value="1"/>
</dbReference>
<dbReference type="STRING" id="5786.F1A2W0"/>
<dbReference type="InterPro" id="IPR036690">
    <property type="entry name" value="Fdx_antiC-bd_sf"/>
</dbReference>
<dbReference type="RefSeq" id="XP_003294001.1">
    <property type="nucleotide sequence ID" value="XM_003293953.2"/>
</dbReference>
<evidence type="ECO:0000259" key="14">
    <source>
        <dbReference type="PROSITE" id="PS50862"/>
    </source>
</evidence>
<organism evidence="16 17">
    <name type="scientific">Dictyostelium purpureum</name>
    <name type="common">Slime mold</name>
    <dbReference type="NCBI Taxonomy" id="5786"/>
    <lineage>
        <taxon>Eukaryota</taxon>
        <taxon>Amoebozoa</taxon>
        <taxon>Evosea</taxon>
        <taxon>Eumycetozoa</taxon>
        <taxon>Dictyostelia</taxon>
        <taxon>Dictyosteliales</taxon>
        <taxon>Dictyosteliaceae</taxon>
        <taxon>Dictyostelium</taxon>
    </lineage>
</organism>
<evidence type="ECO:0000256" key="13">
    <source>
        <dbReference type="ARBA" id="ARBA00057761"/>
    </source>
</evidence>
<evidence type="ECO:0000256" key="7">
    <source>
        <dbReference type="ARBA" id="ARBA00022917"/>
    </source>
</evidence>
<dbReference type="OMA" id="RINYRAM"/>
<dbReference type="PROSITE" id="PS51447">
    <property type="entry name" value="FDX_ACB"/>
    <property type="match status" value="1"/>
</dbReference>
<dbReference type="GO" id="GO:0004826">
    <property type="term" value="F:phenylalanine-tRNA ligase activity"/>
    <property type="evidence" value="ECO:0000318"/>
    <property type="project" value="GO_Central"/>
</dbReference>
<dbReference type="FunFam" id="3.30.930.10:FF:000053">
    <property type="entry name" value="Phenylalanyl-tRNA synthetase mitochondrial"/>
    <property type="match status" value="1"/>
</dbReference>
<keyword evidence="10" id="KW-0030">Aminoacyl-tRNA synthetase</keyword>
<evidence type="ECO:0000259" key="15">
    <source>
        <dbReference type="PROSITE" id="PS51447"/>
    </source>
</evidence>
<dbReference type="OrthoDB" id="4457at2759"/>
<keyword evidence="9" id="KW-0496">Mitochondrion</keyword>
<keyword evidence="5" id="KW-0547">Nucleotide-binding</keyword>
<keyword evidence="7" id="KW-0648">Protein biosynthesis</keyword>
<dbReference type="GO" id="GO:0006432">
    <property type="term" value="P:phenylalanyl-tRNA aminoacylation"/>
    <property type="evidence" value="ECO:0000318"/>
    <property type="project" value="GO_Central"/>
</dbReference>
<dbReference type="Pfam" id="PF03147">
    <property type="entry name" value="FDX-ACB"/>
    <property type="match status" value="1"/>
</dbReference>
<dbReference type="PANTHER" id="PTHR11538:SF41">
    <property type="entry name" value="PHENYLALANINE--TRNA LIGASE, MITOCHONDRIAL"/>
    <property type="match status" value="1"/>
</dbReference>
<reference evidence="17" key="1">
    <citation type="journal article" date="2011" name="Genome Biol.">
        <title>Comparative genomics of the social amoebae Dictyostelium discoideum and Dictyostelium purpureum.</title>
        <authorList>
            <consortium name="US DOE Joint Genome Institute (JGI-PGF)"/>
            <person name="Sucgang R."/>
            <person name="Kuo A."/>
            <person name="Tian X."/>
            <person name="Salerno W."/>
            <person name="Parikh A."/>
            <person name="Feasley C.L."/>
            <person name="Dalin E."/>
            <person name="Tu H."/>
            <person name="Huang E."/>
            <person name="Barry K."/>
            <person name="Lindquist E."/>
            <person name="Shapiro H."/>
            <person name="Bruce D."/>
            <person name="Schmutz J."/>
            <person name="Salamov A."/>
            <person name="Fey P."/>
            <person name="Gaudet P."/>
            <person name="Anjard C."/>
            <person name="Babu M.M."/>
            <person name="Basu S."/>
            <person name="Bushmanova Y."/>
            <person name="van der Wel H."/>
            <person name="Katoh-Kurasawa M."/>
            <person name="Dinh C."/>
            <person name="Coutinho P.M."/>
            <person name="Saito T."/>
            <person name="Elias M."/>
            <person name="Schaap P."/>
            <person name="Kay R.R."/>
            <person name="Henrissat B."/>
            <person name="Eichinger L."/>
            <person name="Rivero F."/>
            <person name="Putnam N.H."/>
            <person name="West C.M."/>
            <person name="Loomis W.F."/>
            <person name="Chisholm R.L."/>
            <person name="Shaulsky G."/>
            <person name="Strassmann J.E."/>
            <person name="Queller D.C."/>
            <person name="Kuspa A."/>
            <person name="Grigoriev I.V."/>
        </authorList>
    </citation>
    <scope>NUCLEOTIDE SEQUENCE [LARGE SCALE GENOMIC DNA]</scope>
    <source>
        <strain evidence="17">QSDP1</strain>
    </source>
</reference>
<dbReference type="Gene3D" id="3.30.70.380">
    <property type="entry name" value="Ferrodoxin-fold anticodon-binding domain"/>
    <property type="match status" value="1"/>
</dbReference>
<dbReference type="InterPro" id="IPR002319">
    <property type="entry name" value="Phenylalanyl-tRNA_Synthase"/>
</dbReference>
<evidence type="ECO:0000256" key="8">
    <source>
        <dbReference type="ARBA" id="ARBA00022946"/>
    </source>
</evidence>
<dbReference type="EC" id="6.1.1.20" evidence="3"/>
<dbReference type="InParanoid" id="F1A2W0"/>
<dbReference type="InterPro" id="IPR005121">
    <property type="entry name" value="Fdx_antiC-bd"/>
</dbReference>
<comment type="similarity">
    <text evidence="2">Belongs to the class-II aminoacyl-tRNA synthetase family.</text>
</comment>
<dbReference type="GeneID" id="10505320"/>
<evidence type="ECO:0000256" key="10">
    <source>
        <dbReference type="ARBA" id="ARBA00023146"/>
    </source>
</evidence>
<dbReference type="Gene3D" id="3.30.930.10">
    <property type="entry name" value="Bira Bifunctional Protein, Domain 2"/>
    <property type="match status" value="1"/>
</dbReference>
<keyword evidence="6" id="KW-0067">ATP-binding</keyword>
<sequence>NIPNNIIEKIGKNLHNEPNHPLNIIKKKIQYHFQNELSSDQHQFKFFDKFQPKVTTKQNFDDLLFPNTHVGRSPNDTYYYDKNTLLRTHTSAHQSEILNDKDVNAFLVTGDVYRRDTIDAVHYPVFHQMEGVKVFKSPNSFNFKYDPNIDYYTNTEYKTMPEIKEIEDELKKSLESMIRGVIGQDLQVRWIDAYFPFTSPSFEMEILFQDQWLEVLGCGVVHPGIMNHTGFTNERAWAFGIGLERLAMILFNIPDIRLFWTQDKRFLSQFDNVDKDPNNLTNIDIKNVQFQPFSKYPSCFKDVSFWISDDFHENKFYEFVRETCGDLVEKVDLVDNFHNKKSNKTSHCYRIQYRSMERNLTNNEIDEIQLKLRNQVEVALNVKLR</sequence>
<evidence type="ECO:0000256" key="1">
    <source>
        <dbReference type="ARBA" id="ARBA00004305"/>
    </source>
</evidence>
<dbReference type="PANTHER" id="PTHR11538">
    <property type="entry name" value="PHENYLALANYL-TRNA SYNTHETASE"/>
    <property type="match status" value="1"/>
</dbReference>
<dbReference type="PROSITE" id="PS50862">
    <property type="entry name" value="AA_TRNA_LIGASE_II"/>
    <property type="match status" value="1"/>
</dbReference>